<evidence type="ECO:0000313" key="3">
    <source>
        <dbReference type="Proteomes" id="UP000315112"/>
    </source>
</evidence>
<reference evidence="1 4" key="3">
    <citation type="submission" date="2019-12" db="EMBL/GenBank/DDBJ databases">
        <title>Draft Genome Sequences of Six Type Strains of the Genus Massilia.</title>
        <authorList>
            <person name="Miess H."/>
            <person name="Frediansyah A."/>
            <person name="Goeker M."/>
            <person name="Gross H."/>
        </authorList>
    </citation>
    <scope>NUCLEOTIDE SEQUENCE [LARGE SCALE GENOMIC DNA]</scope>
    <source>
        <strain evidence="1 4">DSM 26639</strain>
    </source>
</reference>
<dbReference type="Proteomes" id="UP000315112">
    <property type="component" value="Unassembled WGS sequence"/>
</dbReference>
<name>A0A562PBJ6_9BURK</name>
<dbReference type="RefSeq" id="WP_145881818.1">
    <property type="nucleotide sequence ID" value="NZ_CP046904.1"/>
</dbReference>
<proteinExistence type="predicted"/>
<organism evidence="2 3">
    <name type="scientific">Pseudoduganella flava</name>
    <dbReference type="NCBI Taxonomy" id="871742"/>
    <lineage>
        <taxon>Bacteria</taxon>
        <taxon>Pseudomonadati</taxon>
        <taxon>Pseudomonadota</taxon>
        <taxon>Betaproteobacteria</taxon>
        <taxon>Burkholderiales</taxon>
        <taxon>Oxalobacteraceae</taxon>
        <taxon>Telluria group</taxon>
        <taxon>Pseudoduganella</taxon>
    </lineage>
</organism>
<evidence type="ECO:0000313" key="1">
    <source>
        <dbReference type="EMBL" id="QGZ38018.1"/>
    </source>
</evidence>
<gene>
    <name evidence="1" type="ORF">GO485_02445</name>
    <name evidence="2" type="ORF">IP92_05710</name>
</gene>
<evidence type="ECO:0000313" key="2">
    <source>
        <dbReference type="EMBL" id="TWI41845.1"/>
    </source>
</evidence>
<dbReference type="AlphaFoldDB" id="A0A562PBJ6"/>
<protein>
    <submittedName>
        <fullName evidence="2">Uncharacterized protein</fullName>
    </submittedName>
</protein>
<dbReference type="OrthoDB" id="7065573at2"/>
<accession>A0A562PBJ6</accession>
<dbReference type="Proteomes" id="UP000437862">
    <property type="component" value="Chromosome"/>
</dbReference>
<sequence>MDELNERLLAELRRYAGSRLKDVARGAETRALAALLVEKYGYGLAKALNVFEELHGRPQSDLGRQIEQVVREVDADAVRHRRLRWDTRPADLALGGDDTPPP</sequence>
<keyword evidence="4" id="KW-1185">Reference proteome</keyword>
<evidence type="ECO:0000313" key="4">
    <source>
        <dbReference type="Proteomes" id="UP000437862"/>
    </source>
</evidence>
<dbReference type="EMBL" id="CP046904">
    <property type="protein sequence ID" value="QGZ38018.1"/>
    <property type="molecule type" value="Genomic_DNA"/>
</dbReference>
<reference evidence="2" key="2">
    <citation type="submission" date="2019-07" db="EMBL/GenBank/DDBJ databases">
        <authorList>
            <person name="Whitman W."/>
            <person name="Huntemann M."/>
            <person name="Clum A."/>
            <person name="Pillay M."/>
            <person name="Palaniappan K."/>
            <person name="Varghese N."/>
            <person name="Mikhailova N."/>
            <person name="Stamatis D."/>
            <person name="Reddy T."/>
            <person name="Daum C."/>
            <person name="Shapiro N."/>
            <person name="Ivanova N."/>
            <person name="Kyrpides N."/>
            <person name="Woyke T."/>
        </authorList>
    </citation>
    <scope>NUCLEOTIDE SEQUENCE</scope>
    <source>
        <strain evidence="2">CGMCC 1.10685</strain>
    </source>
</reference>
<reference evidence="2 3" key="1">
    <citation type="journal article" date="2015" name="Stand. Genomic Sci.">
        <title>Genomic Encyclopedia of Bacterial and Archaeal Type Strains, Phase III: the genomes of soil and plant-associated and newly described type strains.</title>
        <authorList>
            <person name="Whitman W.B."/>
            <person name="Woyke T."/>
            <person name="Klenk H.P."/>
            <person name="Zhou Y."/>
            <person name="Lilburn T.G."/>
            <person name="Beck B.J."/>
            <person name="De Vos P."/>
            <person name="Vandamme P."/>
            <person name="Eisen J.A."/>
            <person name="Garrity G."/>
            <person name="Hugenholtz P."/>
            <person name="Kyrpides N.C."/>
        </authorList>
    </citation>
    <scope>NUCLEOTIDE SEQUENCE [LARGE SCALE GENOMIC DNA]</scope>
    <source>
        <strain evidence="2 3">CGMCC 1.10685</strain>
    </source>
</reference>
<dbReference type="EMBL" id="VLKW01000017">
    <property type="protein sequence ID" value="TWI41845.1"/>
    <property type="molecule type" value="Genomic_DNA"/>
</dbReference>